<dbReference type="SMART" id="SM00429">
    <property type="entry name" value="IPT"/>
    <property type="match status" value="3"/>
</dbReference>
<proteinExistence type="predicted"/>
<dbReference type="GO" id="GO:0005975">
    <property type="term" value="P:carbohydrate metabolic process"/>
    <property type="evidence" value="ECO:0007669"/>
    <property type="project" value="UniProtKB-ARBA"/>
</dbReference>
<feature type="domain" description="IPT/TIG" evidence="1">
    <location>
        <begin position="261"/>
        <end position="340"/>
    </location>
</feature>
<protein>
    <recommendedName>
        <fullName evidence="1">IPT/TIG domain-containing protein</fullName>
    </recommendedName>
</protein>
<feature type="domain" description="IPT/TIG" evidence="1">
    <location>
        <begin position="426"/>
        <end position="506"/>
    </location>
</feature>
<dbReference type="SUPFAM" id="SSF81296">
    <property type="entry name" value="E set domains"/>
    <property type="match status" value="3"/>
</dbReference>
<dbReference type="PATRIC" id="fig|1160718.3.peg.3467"/>
<dbReference type="EMBL" id="AJGV01000101">
    <property type="protein sequence ID" value="EJJ05770.1"/>
    <property type="molecule type" value="Genomic_DNA"/>
</dbReference>
<dbReference type="Gene3D" id="2.130.10.10">
    <property type="entry name" value="YVTN repeat-like/Quinoprotein amine dehydrogenase"/>
    <property type="match status" value="2"/>
</dbReference>
<dbReference type="SUPFAM" id="SSF50974">
    <property type="entry name" value="Nitrous oxide reductase, N-terminal domain"/>
    <property type="match status" value="1"/>
</dbReference>
<dbReference type="InterPro" id="IPR011964">
    <property type="entry name" value="YVTN_b-propeller_repeat"/>
</dbReference>
<dbReference type="InterPro" id="IPR015943">
    <property type="entry name" value="WD40/YVTN_repeat-like_dom_sf"/>
</dbReference>
<feature type="domain" description="IPT/TIG" evidence="1">
    <location>
        <begin position="342"/>
        <end position="424"/>
    </location>
</feature>
<comment type="caution">
    <text evidence="2">The sequence shown here is derived from an EMBL/GenBank/DDBJ whole genome shotgun (WGS) entry which is preliminary data.</text>
</comment>
<dbReference type="NCBIfam" id="TIGR02276">
    <property type="entry name" value="beta_rpt_yvtn"/>
    <property type="match status" value="5"/>
</dbReference>
<reference evidence="2" key="1">
    <citation type="journal article" date="2012" name="J. Bacteriol.">
        <title>Genome Sequence of Streptomyces auratus Strain AGR0001, a Phoslactomycin-Producing Actinomycete.</title>
        <authorList>
            <person name="Han X."/>
            <person name="Li M."/>
            <person name="Ding Z."/>
            <person name="Zhao J."/>
            <person name="Ji K."/>
            <person name="Wen M."/>
            <person name="Lu T."/>
        </authorList>
    </citation>
    <scope>NUCLEOTIDE SEQUENCE [LARGE SCALE GENOMIC DNA]</scope>
    <source>
        <strain evidence="2">AGR0001</strain>
    </source>
</reference>
<dbReference type="InterPro" id="IPR011045">
    <property type="entry name" value="N2O_reductase_N"/>
</dbReference>
<dbReference type="CDD" id="cd00603">
    <property type="entry name" value="IPT_PCSR"/>
    <property type="match status" value="1"/>
</dbReference>
<organism evidence="2">
    <name type="scientific">Streptomyces auratus AGR0001</name>
    <dbReference type="NCBI Taxonomy" id="1160718"/>
    <lineage>
        <taxon>Bacteria</taxon>
        <taxon>Bacillati</taxon>
        <taxon>Actinomycetota</taxon>
        <taxon>Actinomycetes</taxon>
        <taxon>Kitasatosporales</taxon>
        <taxon>Streptomycetaceae</taxon>
        <taxon>Streptomyces</taxon>
    </lineage>
</organism>
<dbReference type="STRING" id="1160718.SU9_17145"/>
<dbReference type="PANTHER" id="PTHR47197">
    <property type="entry name" value="PROTEIN NIRF"/>
    <property type="match status" value="1"/>
</dbReference>
<name>J2K030_9ACTN</name>
<dbReference type="InterPro" id="IPR002909">
    <property type="entry name" value="IPT_dom"/>
</dbReference>
<dbReference type="AlphaFoldDB" id="J2K030"/>
<dbReference type="InterPro" id="IPR013783">
    <property type="entry name" value="Ig-like_fold"/>
</dbReference>
<dbReference type="Pfam" id="PF01833">
    <property type="entry name" value="TIG"/>
    <property type="match status" value="3"/>
</dbReference>
<evidence type="ECO:0000259" key="1">
    <source>
        <dbReference type="SMART" id="SM00429"/>
    </source>
</evidence>
<dbReference type="HOGENOM" id="CLU_024247_0_0_11"/>
<gene>
    <name evidence="2" type="ORF">SU9_17145</name>
</gene>
<dbReference type="eggNOG" id="COG3391">
    <property type="taxonomic scope" value="Bacteria"/>
</dbReference>
<dbReference type="InterPro" id="IPR051200">
    <property type="entry name" value="Host-pathogen_enzymatic-act"/>
</dbReference>
<dbReference type="InterPro" id="IPR014756">
    <property type="entry name" value="Ig_E-set"/>
</dbReference>
<evidence type="ECO:0000313" key="2">
    <source>
        <dbReference type="EMBL" id="EJJ05770.1"/>
    </source>
</evidence>
<dbReference type="PANTHER" id="PTHR47197:SF3">
    <property type="entry name" value="DIHYDRO-HEME D1 DEHYDROGENASE"/>
    <property type="match status" value="1"/>
</dbReference>
<sequence length="511" mass="50459">MANRGSNTVSVIDTATDTVIDTIATGAGPTDVAISPDGTRAYVAVFDDGLVSVFDLASNTLVTDIPVGSGATIAAVTPDGTRVYVTRQTTDTVSVIDTASNTVTDTVTVGTGPTGVVITPDGTRAYVASFSGSVSAIDTATNTVIATIVAGDVPILLAVSSDGALVYVTNAGSSSVSVIDTATNTTIDNIGVSAQPRFPALSPDGAHLYVPNSGPDTVSVIDTATRTVVENIAAGEGPTGMAVFPAGTRAYVGNVDAGTVDVMGTTVIPDQGPMAGGTTVTLTGHHLANATAVHFGTAQAVITANTATSVTVISPAGAGVVPVTVTTAGGTGTLGAFYYMPMPALTGISPDAGPVSGSDQEIVITGRNLAGAIDVYFGTTRAVIQSVSDTQVTVRAARAPAPGAVAVTVKTSGGSADGLFYTYVDQPTLTDVSPSSGPITGGTGVTITGTGLTYTEQVTFHGTPAPFSVISDTTVTAVSPPSATEGTFDVTVTTPGGSSSGSFTYVAAPSI</sequence>
<accession>J2K030</accession>
<dbReference type="Gene3D" id="2.60.40.10">
    <property type="entry name" value="Immunoglobulins"/>
    <property type="match status" value="3"/>
</dbReference>